<gene>
    <name evidence="1" type="ORF">HSX42_04500</name>
</gene>
<dbReference type="EMBL" id="CP133461">
    <property type="protein sequence ID" value="WMV77050.1"/>
    <property type="molecule type" value="Genomic_DNA"/>
</dbReference>
<dbReference type="RefSeq" id="WP_011886955.1">
    <property type="nucleotide sequence ID" value="NZ_CP133461.1"/>
</dbReference>
<sequence length="88" mass="10265">MEIETDVIGERKNEKIWLIQKRKTGQRYVLKQLNEAQTDFPLLLHSKRYETGFHAPKFSKLKQSNIMFIEKTAITIGWTYGSGKPLVP</sequence>
<evidence type="ECO:0000313" key="2">
    <source>
        <dbReference type="Proteomes" id="UP001297580"/>
    </source>
</evidence>
<evidence type="ECO:0000313" key="1">
    <source>
        <dbReference type="EMBL" id="WMV77050.1"/>
    </source>
</evidence>
<keyword evidence="2" id="KW-1185">Reference proteome</keyword>
<protein>
    <submittedName>
        <fullName evidence="1">Uncharacterized protein</fullName>
    </submittedName>
</protein>
<accession>A0ABY9QDR1</accession>
<reference evidence="1 2" key="1">
    <citation type="submission" date="2023-08" db="EMBL/GenBank/DDBJ databases">
        <title>Complete genome sequence of Geobacillus thermodenitrificans K1041, a genetically tractable strain representative of the genus Geobacillus.</title>
        <authorList>
            <person name="Kani S."/>
            <person name="Suzuki H."/>
        </authorList>
    </citation>
    <scope>NUCLEOTIDE SEQUENCE [LARGE SCALE GENOMIC DNA]</scope>
    <source>
        <strain evidence="1 2">K1041</strain>
    </source>
</reference>
<dbReference type="Proteomes" id="UP001297580">
    <property type="component" value="Chromosome"/>
</dbReference>
<organism evidence="1 2">
    <name type="scientific">Geobacillus thermodenitrificans</name>
    <dbReference type="NCBI Taxonomy" id="33940"/>
    <lineage>
        <taxon>Bacteria</taxon>
        <taxon>Bacillati</taxon>
        <taxon>Bacillota</taxon>
        <taxon>Bacilli</taxon>
        <taxon>Bacillales</taxon>
        <taxon>Anoxybacillaceae</taxon>
        <taxon>Geobacillus</taxon>
    </lineage>
</organism>
<proteinExistence type="predicted"/>
<name>A0ABY9QDR1_GEOTD</name>